<dbReference type="InterPro" id="IPR050312">
    <property type="entry name" value="IolE/XylAMocC-like"/>
</dbReference>
<proteinExistence type="predicted"/>
<organism evidence="2 3">
    <name type="scientific">Nitratireductor aestuarii</name>
    <dbReference type="NCBI Taxonomy" id="1735103"/>
    <lineage>
        <taxon>Bacteria</taxon>
        <taxon>Pseudomonadati</taxon>
        <taxon>Pseudomonadota</taxon>
        <taxon>Alphaproteobacteria</taxon>
        <taxon>Hyphomicrobiales</taxon>
        <taxon>Phyllobacteriaceae</taxon>
        <taxon>Nitratireductor</taxon>
    </lineage>
</organism>
<dbReference type="InterPro" id="IPR036237">
    <property type="entry name" value="Xyl_isomerase-like_sf"/>
</dbReference>
<dbReference type="EMBL" id="BMIF01000004">
    <property type="protein sequence ID" value="GGA63524.1"/>
    <property type="molecule type" value="Genomic_DNA"/>
</dbReference>
<sequence>MPGSVPASRHSLEVRLRALSSAGYQGYWFHFRDYLEQKAAGLTDGEIKSLFDAAGMEHRGVEFLTDWFLDTSDARQMEDAAFAAARAIGADVLSVGADFQGKGLSRSHMVGTFEALCARAAEHRLSVGLEIVPWSNVPDLKTALDLMGPVNAGLVIDAWHVFRGSTTLDELETLPKEKILCIQVNDAGPQVGSLPEDTQRRLLCGEGEFDLPAFVRSLRKTGSEAPLSVEIISPELAAMPLEDAARTTFDSAASLIVI</sequence>
<dbReference type="Gene3D" id="3.20.20.150">
    <property type="entry name" value="Divalent-metal-dependent TIM barrel enzymes"/>
    <property type="match status" value="1"/>
</dbReference>
<reference evidence="2" key="1">
    <citation type="journal article" date="2014" name="Int. J. Syst. Evol. Microbiol.">
        <title>Complete genome sequence of Corynebacterium casei LMG S-19264T (=DSM 44701T), isolated from a smear-ripened cheese.</title>
        <authorList>
            <consortium name="US DOE Joint Genome Institute (JGI-PGF)"/>
            <person name="Walter F."/>
            <person name="Albersmeier A."/>
            <person name="Kalinowski J."/>
            <person name="Ruckert C."/>
        </authorList>
    </citation>
    <scope>NUCLEOTIDE SEQUENCE</scope>
    <source>
        <strain evidence="2">CGMCC 1.15320</strain>
    </source>
</reference>
<evidence type="ECO:0000259" key="1">
    <source>
        <dbReference type="Pfam" id="PF01261"/>
    </source>
</evidence>
<feature type="domain" description="Xylose isomerase-like TIM barrel" evidence="1">
    <location>
        <begin position="16"/>
        <end position="248"/>
    </location>
</feature>
<dbReference type="Proteomes" id="UP000636264">
    <property type="component" value="Unassembled WGS sequence"/>
</dbReference>
<accession>A0A916W332</accession>
<reference evidence="2" key="2">
    <citation type="submission" date="2020-09" db="EMBL/GenBank/DDBJ databases">
        <authorList>
            <person name="Sun Q."/>
            <person name="Zhou Y."/>
        </authorList>
    </citation>
    <scope>NUCLEOTIDE SEQUENCE</scope>
    <source>
        <strain evidence="2">CGMCC 1.15320</strain>
    </source>
</reference>
<protein>
    <recommendedName>
        <fullName evidence="1">Xylose isomerase-like TIM barrel domain-containing protein</fullName>
    </recommendedName>
</protein>
<dbReference type="Pfam" id="PF01261">
    <property type="entry name" value="AP_endonuc_2"/>
    <property type="match status" value="1"/>
</dbReference>
<evidence type="ECO:0000313" key="3">
    <source>
        <dbReference type="Proteomes" id="UP000636264"/>
    </source>
</evidence>
<dbReference type="RefSeq" id="WP_188720600.1">
    <property type="nucleotide sequence ID" value="NZ_BMIF01000004.1"/>
</dbReference>
<dbReference type="AlphaFoldDB" id="A0A916W332"/>
<dbReference type="InterPro" id="IPR013022">
    <property type="entry name" value="Xyl_isomerase-like_TIM-brl"/>
</dbReference>
<dbReference type="PANTHER" id="PTHR12110:SF48">
    <property type="entry name" value="BLL3656 PROTEIN"/>
    <property type="match status" value="1"/>
</dbReference>
<keyword evidence="3" id="KW-1185">Reference proteome</keyword>
<name>A0A916W332_9HYPH</name>
<dbReference type="SUPFAM" id="SSF51658">
    <property type="entry name" value="Xylose isomerase-like"/>
    <property type="match status" value="1"/>
</dbReference>
<gene>
    <name evidence="2" type="ORF">GCM10011385_16730</name>
</gene>
<evidence type="ECO:0000313" key="2">
    <source>
        <dbReference type="EMBL" id="GGA63524.1"/>
    </source>
</evidence>
<comment type="caution">
    <text evidence="2">The sequence shown here is derived from an EMBL/GenBank/DDBJ whole genome shotgun (WGS) entry which is preliminary data.</text>
</comment>
<dbReference type="PANTHER" id="PTHR12110">
    <property type="entry name" value="HYDROXYPYRUVATE ISOMERASE"/>
    <property type="match status" value="1"/>
</dbReference>